<dbReference type="InterPro" id="IPR045099">
    <property type="entry name" value="PITH1-like"/>
</dbReference>
<name>A0AAF3E9I1_9BILA</name>
<dbReference type="Proteomes" id="UP000887575">
    <property type="component" value="Unassembled WGS sequence"/>
</dbReference>
<protein>
    <submittedName>
        <fullName evidence="4">PITH domain-containing protein</fullName>
    </submittedName>
</protein>
<dbReference type="PANTHER" id="PTHR12175">
    <property type="entry name" value="AD039 HT014 THIOREDOXIN FAMILY TRP26"/>
    <property type="match status" value="1"/>
</dbReference>
<evidence type="ECO:0000313" key="3">
    <source>
        <dbReference type="Proteomes" id="UP000887575"/>
    </source>
</evidence>
<dbReference type="PROSITE" id="PS51532">
    <property type="entry name" value="PITH"/>
    <property type="match status" value="1"/>
</dbReference>
<dbReference type="InterPro" id="IPR008979">
    <property type="entry name" value="Galactose-bd-like_sf"/>
</dbReference>
<evidence type="ECO:0000256" key="1">
    <source>
        <dbReference type="ARBA" id="ARBA00025788"/>
    </source>
</evidence>
<dbReference type="SUPFAM" id="SSF49785">
    <property type="entry name" value="Galactose-binding domain-like"/>
    <property type="match status" value="1"/>
</dbReference>
<proteinExistence type="inferred from homology"/>
<dbReference type="GO" id="GO:0005634">
    <property type="term" value="C:nucleus"/>
    <property type="evidence" value="ECO:0007669"/>
    <property type="project" value="TreeGrafter"/>
</dbReference>
<dbReference type="PANTHER" id="PTHR12175:SF1">
    <property type="entry name" value="PITH DOMAIN-CONTAINING PROTEIN 1"/>
    <property type="match status" value="1"/>
</dbReference>
<dbReference type="InterPro" id="IPR037047">
    <property type="entry name" value="PITH_dom_sf"/>
</dbReference>
<organism evidence="3 4">
    <name type="scientific">Mesorhabditis belari</name>
    <dbReference type="NCBI Taxonomy" id="2138241"/>
    <lineage>
        <taxon>Eukaryota</taxon>
        <taxon>Metazoa</taxon>
        <taxon>Ecdysozoa</taxon>
        <taxon>Nematoda</taxon>
        <taxon>Chromadorea</taxon>
        <taxon>Rhabditida</taxon>
        <taxon>Rhabditina</taxon>
        <taxon>Rhabditomorpha</taxon>
        <taxon>Rhabditoidea</taxon>
        <taxon>Rhabditidae</taxon>
        <taxon>Mesorhabditinae</taxon>
        <taxon>Mesorhabditis</taxon>
    </lineage>
</organism>
<sequence length="210" mass="23650">MCDHHGHGEGGCSHEATGVVHAEEGTTYDMSRFIDLDQLVTLNETIENSGRGVFRSWMARIDPNKFVESDTDEELLFRIPFTGTVKITGMVVISDGDETSPAKVRLYKNKESMTFDDCSIAPEQEINLKQDTTGVVDYPLKASKFNSLHHLTIHVSDNFGGENTKINYIGFRGEFQEEFRERVVIATYEARALTKDHKGEIPDAVMRDLM</sequence>
<evidence type="ECO:0000259" key="2">
    <source>
        <dbReference type="PROSITE" id="PS51532"/>
    </source>
</evidence>
<dbReference type="WBParaSite" id="MBELARI_LOCUS10572">
    <property type="protein sequence ID" value="MBELARI_LOCUS10572"/>
    <property type="gene ID" value="MBELARI_LOCUS10572"/>
</dbReference>
<dbReference type="GO" id="GO:0005737">
    <property type="term" value="C:cytoplasm"/>
    <property type="evidence" value="ECO:0007669"/>
    <property type="project" value="UniProtKB-ARBA"/>
</dbReference>
<feature type="domain" description="PITH" evidence="2">
    <location>
        <begin position="19"/>
        <end position="191"/>
    </location>
</feature>
<dbReference type="AlphaFoldDB" id="A0AAF3E9I1"/>
<evidence type="ECO:0000313" key="4">
    <source>
        <dbReference type="WBParaSite" id="MBELARI_LOCUS10572"/>
    </source>
</evidence>
<accession>A0AAF3E9I1</accession>
<dbReference type="InterPro" id="IPR010400">
    <property type="entry name" value="PITH_dom"/>
</dbReference>
<keyword evidence="3" id="KW-1185">Reference proteome</keyword>
<reference evidence="4" key="1">
    <citation type="submission" date="2024-02" db="UniProtKB">
        <authorList>
            <consortium name="WormBaseParasite"/>
        </authorList>
    </citation>
    <scope>IDENTIFICATION</scope>
</reference>
<dbReference type="Gene3D" id="2.60.120.470">
    <property type="entry name" value="PITH domain"/>
    <property type="match status" value="1"/>
</dbReference>
<comment type="similarity">
    <text evidence="1">Belongs to the PITHD1 family.</text>
</comment>
<dbReference type="Pfam" id="PF06201">
    <property type="entry name" value="PITH"/>
    <property type="match status" value="1"/>
</dbReference>